<dbReference type="OrthoDB" id="77989at2759"/>
<evidence type="ECO:0000256" key="1">
    <source>
        <dbReference type="SAM" id="Phobius"/>
    </source>
</evidence>
<keyword evidence="1" id="KW-0472">Membrane</keyword>
<evidence type="ECO:0000313" key="3">
    <source>
        <dbReference type="EMBL" id="CCX29854.1"/>
    </source>
</evidence>
<dbReference type="STRING" id="1076935.U4LCP2"/>
<dbReference type="PANTHER" id="PTHR12992">
    <property type="entry name" value="NUDIX HYDROLASE"/>
    <property type="match status" value="1"/>
</dbReference>
<organism evidence="3 4">
    <name type="scientific">Pyronema omphalodes (strain CBS 100304)</name>
    <name type="common">Pyronema confluens</name>
    <dbReference type="NCBI Taxonomy" id="1076935"/>
    <lineage>
        <taxon>Eukaryota</taxon>
        <taxon>Fungi</taxon>
        <taxon>Dikarya</taxon>
        <taxon>Ascomycota</taxon>
        <taxon>Pezizomycotina</taxon>
        <taxon>Pezizomycetes</taxon>
        <taxon>Pezizales</taxon>
        <taxon>Pyronemataceae</taxon>
        <taxon>Pyronema</taxon>
    </lineage>
</organism>
<name>U4LCP2_PYROM</name>
<dbReference type="Gene3D" id="3.90.79.10">
    <property type="entry name" value="Nucleoside Triphosphate Pyrophosphohydrolase"/>
    <property type="match status" value="1"/>
</dbReference>
<keyword evidence="1" id="KW-1133">Transmembrane helix</keyword>
<keyword evidence="1" id="KW-0812">Transmembrane</keyword>
<dbReference type="PROSITE" id="PS51462">
    <property type="entry name" value="NUDIX"/>
    <property type="match status" value="1"/>
</dbReference>
<dbReference type="InterPro" id="IPR015797">
    <property type="entry name" value="NUDIX_hydrolase-like_dom_sf"/>
</dbReference>
<dbReference type="Proteomes" id="UP000018144">
    <property type="component" value="Unassembled WGS sequence"/>
</dbReference>
<feature type="domain" description="Nudix hydrolase" evidence="2">
    <location>
        <begin position="35"/>
        <end position="209"/>
    </location>
</feature>
<dbReference type="InterPro" id="IPR000086">
    <property type="entry name" value="NUDIX_hydrolase_dom"/>
</dbReference>
<evidence type="ECO:0000259" key="2">
    <source>
        <dbReference type="PROSITE" id="PS51462"/>
    </source>
</evidence>
<dbReference type="AlphaFoldDB" id="U4LCP2"/>
<feature type="transmembrane region" description="Helical" evidence="1">
    <location>
        <begin position="400"/>
        <end position="421"/>
    </location>
</feature>
<dbReference type="GO" id="GO:0010945">
    <property type="term" value="F:coenzyme A diphosphatase activity"/>
    <property type="evidence" value="ECO:0007669"/>
    <property type="project" value="InterPro"/>
</dbReference>
<dbReference type="Pfam" id="PF00293">
    <property type="entry name" value="NUDIX"/>
    <property type="match status" value="1"/>
</dbReference>
<dbReference type="OMA" id="ELWTYPT"/>
<dbReference type="CDD" id="cd03426">
    <property type="entry name" value="NUDIX_CoAse_Nudt7"/>
    <property type="match status" value="1"/>
</dbReference>
<reference evidence="3 4" key="1">
    <citation type="journal article" date="2013" name="PLoS Genet.">
        <title>The genome and development-dependent transcriptomes of Pyronema confluens: a window into fungal evolution.</title>
        <authorList>
            <person name="Traeger S."/>
            <person name="Altegoer F."/>
            <person name="Freitag M."/>
            <person name="Gabaldon T."/>
            <person name="Kempken F."/>
            <person name="Kumar A."/>
            <person name="Marcet-Houben M."/>
            <person name="Poggeler S."/>
            <person name="Stajich J.E."/>
            <person name="Nowrousian M."/>
        </authorList>
    </citation>
    <scope>NUCLEOTIDE SEQUENCE [LARGE SCALE GENOMIC DNA]</scope>
    <source>
        <strain evidence="4">CBS 100304</strain>
        <tissue evidence="3">Vegetative mycelium</tissue>
    </source>
</reference>
<dbReference type="EMBL" id="HF935391">
    <property type="protein sequence ID" value="CCX29854.1"/>
    <property type="molecule type" value="Genomic_DNA"/>
</dbReference>
<dbReference type="eggNOG" id="KOG3069">
    <property type="taxonomic scope" value="Eukaryota"/>
</dbReference>
<dbReference type="InterPro" id="IPR045121">
    <property type="entry name" value="CoAse"/>
</dbReference>
<proteinExistence type="predicted"/>
<accession>U4LCP2</accession>
<dbReference type="SUPFAM" id="SSF55811">
    <property type="entry name" value="Nudix"/>
    <property type="match status" value="1"/>
</dbReference>
<keyword evidence="4" id="KW-1185">Reference proteome</keyword>
<gene>
    <name evidence="3" type="ORF">PCON_07651</name>
</gene>
<sequence>MAPPPAEELVPAVCSALEDLQQYPAPALPSPPETPRRASVAVIMRVQPNPSHLPTSSEPLVSTISEFFQQPWTQHGEIEILFIKRAARKGDRWTAHVACPGGKRDPEDGSDYNAAVRETLEEVGLDLRQEGVIAAGHLPDRVVTTSWGTVPLMVLCPFVFLLTSPNPPPLCLQPTEVASAHWVPLRTLLAPEFRTVAQSDITDRLAQRYTGWFGKVARYGLRLSLGRMEYAAIRLWPTLSVYSSFGNDFLKEPASGNFDNSLILWGLTLGIVEDFMDMLPPVGGALGLWNWPTFTAWDVRAVVSVLTNSVRKRNFEVAKKEAVEAVMLKENGESKDTGLAKMEESVVDLGEEMGESTVLVKRPRALSEPRKFELKARGERERLSSVNTLLEGYFPLVRKAVWITLVGRVVVGGAVIAAMLWKVKNRFR</sequence>
<protein>
    <submittedName>
        <fullName evidence="3">Similar to Uncharacterized protein C14C4.10c acc. no. O13717</fullName>
    </submittedName>
</protein>
<dbReference type="PANTHER" id="PTHR12992:SF44">
    <property type="entry name" value="NUDIX HYDROLASE DOMAIN-CONTAINING PROTEIN"/>
    <property type="match status" value="1"/>
</dbReference>
<evidence type="ECO:0000313" key="4">
    <source>
        <dbReference type="Proteomes" id="UP000018144"/>
    </source>
</evidence>